<evidence type="ECO:0000313" key="4">
    <source>
        <dbReference type="Proteomes" id="UP000636518"/>
    </source>
</evidence>
<evidence type="ECO:0000313" key="3">
    <source>
        <dbReference type="EMBL" id="MBV4493761.1"/>
    </source>
</evidence>
<dbReference type="RefSeq" id="WP_186705422.1">
    <property type="nucleotide sequence ID" value="NZ_JABWRB020000001.1"/>
</dbReference>
<evidence type="ECO:0000313" key="2">
    <source>
        <dbReference type="EMBL" id="MBC3389175.1"/>
    </source>
</evidence>
<evidence type="ECO:0000259" key="1">
    <source>
        <dbReference type="Pfam" id="PF25199"/>
    </source>
</evidence>
<dbReference type="EMBL" id="JABWRB020000001">
    <property type="protein sequence ID" value="MBV4493761.1"/>
    <property type="molecule type" value="Genomic_DNA"/>
</dbReference>
<proteinExistence type="predicted"/>
<feature type="domain" description="Novel STAND NTPase 5" evidence="1">
    <location>
        <begin position="319"/>
        <end position="460"/>
    </location>
</feature>
<name>A0A923JIK5_9PSED</name>
<dbReference type="SUPFAM" id="SSF52540">
    <property type="entry name" value="P-loop containing nucleoside triphosphate hydrolases"/>
    <property type="match status" value="2"/>
</dbReference>
<reference evidence="3" key="3">
    <citation type="submission" date="2021-06" db="EMBL/GenBank/DDBJ databases">
        <title>Updating the genus Pseudomonas: Description of 43 new species and partition of the Pseudomonas putida group.</title>
        <authorList>
            <person name="Girard L."/>
            <person name="Lood C."/>
            <person name="Vandamme P."/>
            <person name="Rokni-Zadeh H."/>
            <person name="Van Noort V."/>
            <person name="Hofte M."/>
            <person name="Lavigne R."/>
            <person name="De Mot R."/>
        </authorList>
    </citation>
    <scope>NUCLEOTIDE SEQUENCE</scope>
    <source>
        <strain evidence="3">SWRI12</strain>
    </source>
</reference>
<dbReference type="Proteomes" id="UP000636518">
    <property type="component" value="Unassembled WGS sequence"/>
</dbReference>
<reference evidence="2 4" key="1">
    <citation type="journal article" date="2020" name="Microorganisms">
        <title>Reliable Identification of Environmental Pseudomonas Isolates Using the rpoD Gene.</title>
        <authorList>
            <consortium name="The Broad Institute Genome Sequencing Platform"/>
            <person name="Girard L."/>
            <person name="Lood C."/>
            <person name="Rokni-Zadeh H."/>
            <person name="van Noort V."/>
            <person name="Lavigne R."/>
            <person name="De Mot R."/>
        </authorList>
    </citation>
    <scope>NUCLEOTIDE SEQUENCE</scope>
    <source>
        <strain evidence="2 4">SWRI12</strain>
    </source>
</reference>
<gene>
    <name evidence="3" type="ORF">HU715_000205</name>
    <name evidence="2" type="ORF">HU715_05885</name>
</gene>
<dbReference type="AlphaFoldDB" id="A0A923JIK5"/>
<dbReference type="EMBL" id="JABWRB010000005">
    <property type="protein sequence ID" value="MBC3389175.1"/>
    <property type="molecule type" value="Genomic_DNA"/>
</dbReference>
<protein>
    <submittedName>
        <fullName evidence="2">SIR2 family protein</fullName>
    </submittedName>
</protein>
<organism evidence="2">
    <name type="scientific">Pseudomonas zanjanensis</name>
    <dbReference type="NCBI Taxonomy" id="2745496"/>
    <lineage>
        <taxon>Bacteria</taxon>
        <taxon>Pseudomonadati</taxon>
        <taxon>Pseudomonadota</taxon>
        <taxon>Gammaproteobacteria</taxon>
        <taxon>Pseudomonadales</taxon>
        <taxon>Pseudomonadaceae</taxon>
        <taxon>Pseudomonas</taxon>
    </lineage>
</organism>
<sequence>MLNHEAKRIIDAEIIPKMETGNLTLFLGAETFAGTPSLNGKGVPSTDELIKRIFESAGYPPEEALLTDFPTAFGAGQDDIDDFDNFLTSNYSVSSVHTWQTDIFKLWWKTIFTTNIDNIANEALAQNKRSGLSYPDYKIYNYSDSEPVHALPTAPPIVYLHGTVTDISAGVVIDGISYGITSSKQSEWLTKCALNIEYGNCLFIGSKFKGSAIDSAIRSKNAADSFNSREPSWVVGESFTQIEKSHYLRKGITPLVANAGDFFSYLKSQISHVSPEKFLKRKAPYLAGNANRSIGWFSENFEHIPTKLALASEESGPYSRFYMGDLPEWFYVSHHVPAVLPAHRAIVSEVNAFLNSDSKCRLIAVTGPLGSGKTTACMMAAAEISVNHLNVHHFNGLNGIEIEHLWNTIKDTRGLFCLVIDAAYEHFYAINAVFERIMDRATSCRLCVIIEERTRQYERNKHHFMSSQLDNIRQIKVENLNLASATKLYDKSFELGIRFEKLTGKTRKNSIKEIIDFDKGYKGDLLATLYDLSSRKSYREKLAEEYREIDTQEARDVYQTVALVTAARLPLPLNFIAETHNISVSNLDRIISDGLRDKIHTHGVARGVSARHHSIAEYHLAYNIPQEDIKTRLINLMICLAPKFTIEDIKHHPLSYKIYRSTLSFHYLTETLFRGRKNYSYIHEIYSKCQNLFASDGVFWLQYGRFLEKDGDIEGAIHCFRKGLGLYDSFQVRHALGQTLLKKYIKTDYSERELYEEGTAILLREIEMRGHHDVYPFTSLGQCLIQIVESNPSDEDSLNMLKTVVNRGIKHHQADSVFMDILKRYLKFNPDMTNN</sequence>
<dbReference type="InterPro" id="IPR027417">
    <property type="entry name" value="P-loop_NTPase"/>
</dbReference>
<dbReference type="SUPFAM" id="SSF48452">
    <property type="entry name" value="TPR-like"/>
    <property type="match status" value="1"/>
</dbReference>
<dbReference type="Pfam" id="PF13289">
    <property type="entry name" value="SIR2_2"/>
    <property type="match status" value="1"/>
</dbReference>
<comment type="caution">
    <text evidence="2">The sequence shown here is derived from an EMBL/GenBank/DDBJ whole genome shotgun (WGS) entry which is preliminary data.</text>
</comment>
<reference evidence="2" key="2">
    <citation type="submission" date="2020-07" db="EMBL/GenBank/DDBJ databases">
        <authorList>
            <person name="Lood C."/>
            <person name="Girard L."/>
        </authorList>
    </citation>
    <scope>NUCLEOTIDE SEQUENCE</scope>
    <source>
        <strain evidence="2">SWRI12</strain>
    </source>
</reference>
<keyword evidence="4" id="KW-1185">Reference proteome</keyword>
<dbReference type="InterPro" id="IPR057574">
    <property type="entry name" value="nSTAND_NTPase5_dom"/>
</dbReference>
<dbReference type="InterPro" id="IPR011990">
    <property type="entry name" value="TPR-like_helical_dom_sf"/>
</dbReference>
<accession>A0A923JIK5</accession>
<dbReference type="Pfam" id="PF25199">
    <property type="entry name" value="nSTAND_NTPase5"/>
    <property type="match status" value="1"/>
</dbReference>